<evidence type="ECO:0000256" key="2">
    <source>
        <dbReference type="SAM" id="Phobius"/>
    </source>
</evidence>
<keyword evidence="4" id="KW-1185">Reference proteome</keyword>
<sequence>MDTAPGPSRISRVDLRYRHRAQHAPPAGEIAPEQDAGEEGDQRRADVDEPLLVREQRGRAVMGEGHRQFHRRAAQAASRVLTISVNVEQTVDLAGNVVGVATVTPVLPVVPPVPTNGVPTVPTVPPFPSDLVVPTVPSYPFPAAATTPTVTASAPTATAPSILPTTFPVSNSTISSSVISSTQLSSSRNSTSSTRSSTPLSTSSSTSFTLTSTSSTPMISSTTSYASASSAGGGGGGGGVIPQSTAAPPESSPTTAAADAQSDSDSPLGTPQVVGTIVGSLAGAALLLCVILLLIKRHKKKRGVQLTGDGDTDQRQPMTQAATRSSFIPPSFLNRFSGASRSTAESSGTGERSFQRVSGRKLPSAFSEGMTSEQFDRPQGTLSGSSFYQDDKGFYGGAGVMSKDFGKEIGDTSNTGAVGREERVMPSPARTPVIHHPDDAPPWGTSRNGGGSTLSPPHTPSNPFVDPIHIPRGTLGRSHPSHDGSRSSRFTENV</sequence>
<organism evidence="3 4">
    <name type="scientific">Lentithecium fluviatile CBS 122367</name>
    <dbReference type="NCBI Taxonomy" id="1168545"/>
    <lineage>
        <taxon>Eukaryota</taxon>
        <taxon>Fungi</taxon>
        <taxon>Dikarya</taxon>
        <taxon>Ascomycota</taxon>
        <taxon>Pezizomycotina</taxon>
        <taxon>Dothideomycetes</taxon>
        <taxon>Pleosporomycetidae</taxon>
        <taxon>Pleosporales</taxon>
        <taxon>Massarineae</taxon>
        <taxon>Lentitheciaceae</taxon>
        <taxon>Lentithecium</taxon>
    </lineage>
</organism>
<feature type="region of interest" description="Disordered" evidence="1">
    <location>
        <begin position="408"/>
        <end position="494"/>
    </location>
</feature>
<feature type="compositionally biased region" description="Low complexity" evidence="1">
    <location>
        <begin position="180"/>
        <end position="230"/>
    </location>
</feature>
<proteinExistence type="predicted"/>
<reference evidence="3" key="1">
    <citation type="journal article" date="2020" name="Stud. Mycol.">
        <title>101 Dothideomycetes genomes: a test case for predicting lifestyles and emergence of pathogens.</title>
        <authorList>
            <person name="Haridas S."/>
            <person name="Albert R."/>
            <person name="Binder M."/>
            <person name="Bloem J."/>
            <person name="Labutti K."/>
            <person name="Salamov A."/>
            <person name="Andreopoulos B."/>
            <person name="Baker S."/>
            <person name="Barry K."/>
            <person name="Bills G."/>
            <person name="Bluhm B."/>
            <person name="Cannon C."/>
            <person name="Castanera R."/>
            <person name="Culley D."/>
            <person name="Daum C."/>
            <person name="Ezra D."/>
            <person name="Gonzalez J."/>
            <person name="Henrissat B."/>
            <person name="Kuo A."/>
            <person name="Liang C."/>
            <person name="Lipzen A."/>
            <person name="Lutzoni F."/>
            <person name="Magnuson J."/>
            <person name="Mondo S."/>
            <person name="Nolan M."/>
            <person name="Ohm R."/>
            <person name="Pangilinan J."/>
            <person name="Park H.-J."/>
            <person name="Ramirez L."/>
            <person name="Alfaro M."/>
            <person name="Sun H."/>
            <person name="Tritt A."/>
            <person name="Yoshinaga Y."/>
            <person name="Zwiers L.-H."/>
            <person name="Turgeon B."/>
            <person name="Goodwin S."/>
            <person name="Spatafora J."/>
            <person name="Crous P."/>
            <person name="Grigoriev I."/>
        </authorList>
    </citation>
    <scope>NUCLEOTIDE SEQUENCE</scope>
    <source>
        <strain evidence="3">CBS 122367</strain>
    </source>
</reference>
<dbReference type="OrthoDB" id="5421784at2759"/>
<gene>
    <name evidence="3" type="ORF">K458DRAFT_208595</name>
</gene>
<feature type="region of interest" description="Disordered" evidence="1">
    <location>
        <begin position="180"/>
        <end position="267"/>
    </location>
</feature>
<keyword evidence="2" id="KW-0812">Transmembrane</keyword>
<feature type="compositionally biased region" description="Gly residues" evidence="1">
    <location>
        <begin position="231"/>
        <end position="240"/>
    </location>
</feature>
<feature type="region of interest" description="Disordered" evidence="1">
    <location>
        <begin position="334"/>
        <end position="384"/>
    </location>
</feature>
<dbReference type="AlphaFoldDB" id="A0A6G1J6H0"/>
<feature type="compositionally biased region" description="Low complexity" evidence="1">
    <location>
        <begin position="244"/>
        <end position="267"/>
    </location>
</feature>
<feature type="compositionally biased region" description="Polar residues" evidence="1">
    <location>
        <begin position="337"/>
        <end position="356"/>
    </location>
</feature>
<dbReference type="Proteomes" id="UP000799291">
    <property type="component" value="Unassembled WGS sequence"/>
</dbReference>
<evidence type="ECO:0000256" key="1">
    <source>
        <dbReference type="SAM" id="MobiDB-lite"/>
    </source>
</evidence>
<dbReference type="EMBL" id="MU005577">
    <property type="protein sequence ID" value="KAF2686112.1"/>
    <property type="molecule type" value="Genomic_DNA"/>
</dbReference>
<keyword evidence="2" id="KW-1133">Transmembrane helix</keyword>
<keyword evidence="2" id="KW-0472">Membrane</keyword>
<evidence type="ECO:0000313" key="4">
    <source>
        <dbReference type="Proteomes" id="UP000799291"/>
    </source>
</evidence>
<accession>A0A6G1J6H0</accession>
<feature type="region of interest" description="Disordered" evidence="1">
    <location>
        <begin position="1"/>
        <end position="52"/>
    </location>
</feature>
<evidence type="ECO:0000313" key="3">
    <source>
        <dbReference type="EMBL" id="KAF2686112.1"/>
    </source>
</evidence>
<name>A0A6G1J6H0_9PLEO</name>
<feature type="region of interest" description="Disordered" evidence="1">
    <location>
        <begin position="302"/>
        <end position="322"/>
    </location>
</feature>
<protein>
    <recommendedName>
        <fullName evidence="5">Mid2 domain-containing protein</fullName>
    </recommendedName>
</protein>
<feature type="transmembrane region" description="Helical" evidence="2">
    <location>
        <begin position="273"/>
        <end position="295"/>
    </location>
</feature>
<feature type="compositionally biased region" description="Basic and acidic residues" evidence="1">
    <location>
        <begin position="40"/>
        <end position="52"/>
    </location>
</feature>
<evidence type="ECO:0008006" key="5">
    <source>
        <dbReference type="Google" id="ProtNLM"/>
    </source>
</evidence>